<dbReference type="Gene3D" id="2.60.40.790">
    <property type="match status" value="1"/>
</dbReference>
<dbReference type="SUPFAM" id="SSF49764">
    <property type="entry name" value="HSP20-like chaperones"/>
    <property type="match status" value="1"/>
</dbReference>
<name>A0A8J7YAD0_9EURY</name>
<organism evidence="5 6">
    <name type="scientific">Haloarcula salinisoli</name>
    <dbReference type="NCBI Taxonomy" id="2487746"/>
    <lineage>
        <taxon>Archaea</taxon>
        <taxon>Methanobacteriati</taxon>
        <taxon>Methanobacteriota</taxon>
        <taxon>Stenosarchaea group</taxon>
        <taxon>Halobacteria</taxon>
        <taxon>Halobacteriales</taxon>
        <taxon>Haloarculaceae</taxon>
        <taxon>Haloarcula</taxon>
    </lineage>
</organism>
<dbReference type="InterPro" id="IPR008978">
    <property type="entry name" value="HSP20-like_chaperone"/>
</dbReference>
<dbReference type="CDD" id="cd06464">
    <property type="entry name" value="ACD_sHsps-like"/>
    <property type="match status" value="1"/>
</dbReference>
<evidence type="ECO:0000256" key="2">
    <source>
        <dbReference type="RuleBase" id="RU003616"/>
    </source>
</evidence>
<dbReference type="RefSeq" id="WP_220586639.1">
    <property type="nucleotide sequence ID" value="NZ_RKLQ01000001.1"/>
</dbReference>
<dbReference type="AlphaFoldDB" id="A0A8J7YAD0"/>
<dbReference type="PROSITE" id="PS01031">
    <property type="entry name" value="SHSP"/>
    <property type="match status" value="1"/>
</dbReference>
<dbReference type="InterPro" id="IPR002068">
    <property type="entry name" value="A-crystallin/Hsp20_dom"/>
</dbReference>
<feature type="domain" description="SHSP" evidence="4">
    <location>
        <begin position="20"/>
        <end position="137"/>
    </location>
</feature>
<comment type="similarity">
    <text evidence="1 2">Belongs to the small heat shock protein (HSP20) family.</text>
</comment>
<protein>
    <submittedName>
        <fullName evidence="5">Hsp20/alpha crystallin family protein</fullName>
    </submittedName>
</protein>
<gene>
    <name evidence="5" type="ORF">EGD98_01810</name>
</gene>
<reference evidence="5" key="1">
    <citation type="submission" date="2021-06" db="EMBL/GenBank/DDBJ databases">
        <title>Halomicroarcula sp. F24A a new haloarchaeum isolated from saline soil.</title>
        <authorList>
            <person name="Duran-Viseras A."/>
            <person name="Sanchez-Porro C."/>
            <person name="Ventosa A."/>
        </authorList>
    </citation>
    <scope>NUCLEOTIDE SEQUENCE</scope>
    <source>
        <strain evidence="5">F24A</strain>
    </source>
</reference>
<keyword evidence="6" id="KW-1185">Reference proteome</keyword>
<accession>A0A8J7YAD0</accession>
<evidence type="ECO:0000313" key="5">
    <source>
        <dbReference type="EMBL" id="MBX0302400.1"/>
    </source>
</evidence>
<proteinExistence type="inferred from homology"/>
<dbReference type="EMBL" id="RKLQ01000001">
    <property type="protein sequence ID" value="MBX0302400.1"/>
    <property type="molecule type" value="Genomic_DNA"/>
</dbReference>
<dbReference type="Proteomes" id="UP000783863">
    <property type="component" value="Unassembled WGS sequence"/>
</dbReference>
<evidence type="ECO:0000313" key="6">
    <source>
        <dbReference type="Proteomes" id="UP000783863"/>
    </source>
</evidence>
<sequence length="156" mass="16704">MMGIGESIGSAIFENLGRAAGRVQENKPLPADLLESDDAYLVVFDAPGATASDLQVRYVEDRVEVRLDRFREFYDDYEMTYPGRGLALDGSVTLPEDAVVDAGAASATLKGDGTLHVEIPKVEAHEADEPVGEQTAHDASEDADTAADAEDESTEE</sequence>
<dbReference type="Pfam" id="PF00011">
    <property type="entry name" value="HSP20"/>
    <property type="match status" value="1"/>
</dbReference>
<evidence type="ECO:0000256" key="1">
    <source>
        <dbReference type="PROSITE-ProRule" id="PRU00285"/>
    </source>
</evidence>
<evidence type="ECO:0000259" key="4">
    <source>
        <dbReference type="PROSITE" id="PS01031"/>
    </source>
</evidence>
<evidence type="ECO:0000256" key="3">
    <source>
        <dbReference type="SAM" id="MobiDB-lite"/>
    </source>
</evidence>
<feature type="region of interest" description="Disordered" evidence="3">
    <location>
        <begin position="121"/>
        <end position="156"/>
    </location>
</feature>
<feature type="compositionally biased region" description="Acidic residues" evidence="3">
    <location>
        <begin position="141"/>
        <end position="156"/>
    </location>
</feature>
<comment type="caution">
    <text evidence="5">The sequence shown here is derived from an EMBL/GenBank/DDBJ whole genome shotgun (WGS) entry which is preliminary data.</text>
</comment>